<evidence type="ECO:0000313" key="3">
    <source>
        <dbReference type="Proteomes" id="UP001480595"/>
    </source>
</evidence>
<dbReference type="Gene3D" id="3.30.710.10">
    <property type="entry name" value="Potassium Channel Kv1.1, Chain A"/>
    <property type="match status" value="1"/>
</dbReference>
<comment type="caution">
    <text evidence="2">The sequence shown here is derived from an EMBL/GenBank/DDBJ whole genome shotgun (WGS) entry which is preliminary data.</text>
</comment>
<name>A0ABR1W5I3_9PEZI</name>
<reference evidence="2 3" key="1">
    <citation type="submission" date="2023-01" db="EMBL/GenBank/DDBJ databases">
        <title>Analysis of 21 Apiospora genomes using comparative genomics revels a genus with tremendous synthesis potential of carbohydrate active enzymes and secondary metabolites.</title>
        <authorList>
            <person name="Sorensen T."/>
        </authorList>
    </citation>
    <scope>NUCLEOTIDE SEQUENCE [LARGE SCALE GENOMIC DNA]</scope>
    <source>
        <strain evidence="2 3">CBS 135458</strain>
    </source>
</reference>
<evidence type="ECO:0000313" key="2">
    <source>
        <dbReference type="EMBL" id="KAK8078713.1"/>
    </source>
</evidence>
<dbReference type="Proteomes" id="UP001480595">
    <property type="component" value="Unassembled WGS sequence"/>
</dbReference>
<protein>
    <recommendedName>
        <fullName evidence="4">BTB domain-containing protein</fullName>
    </recommendedName>
</protein>
<gene>
    <name evidence="2" type="ORF">PG994_002520</name>
</gene>
<feature type="region of interest" description="Disordered" evidence="1">
    <location>
        <begin position="321"/>
        <end position="382"/>
    </location>
</feature>
<proteinExistence type="predicted"/>
<evidence type="ECO:0008006" key="4">
    <source>
        <dbReference type="Google" id="ProtNLM"/>
    </source>
</evidence>
<organism evidence="2 3">
    <name type="scientific">Apiospora phragmitis</name>
    <dbReference type="NCBI Taxonomy" id="2905665"/>
    <lineage>
        <taxon>Eukaryota</taxon>
        <taxon>Fungi</taxon>
        <taxon>Dikarya</taxon>
        <taxon>Ascomycota</taxon>
        <taxon>Pezizomycotina</taxon>
        <taxon>Sordariomycetes</taxon>
        <taxon>Xylariomycetidae</taxon>
        <taxon>Amphisphaeriales</taxon>
        <taxon>Apiosporaceae</taxon>
        <taxon>Apiospora</taxon>
    </lineage>
</organism>
<accession>A0ABR1W5I3</accession>
<feature type="compositionally biased region" description="Low complexity" evidence="1">
    <location>
        <begin position="370"/>
        <end position="382"/>
    </location>
</feature>
<dbReference type="GeneID" id="92086992"/>
<dbReference type="RefSeq" id="XP_066719784.1">
    <property type="nucleotide sequence ID" value="XM_066853929.1"/>
</dbReference>
<evidence type="ECO:0000256" key="1">
    <source>
        <dbReference type="SAM" id="MobiDB-lite"/>
    </source>
</evidence>
<feature type="compositionally biased region" description="Low complexity" evidence="1">
    <location>
        <begin position="17"/>
        <end position="27"/>
    </location>
</feature>
<keyword evidence="3" id="KW-1185">Reference proteome</keyword>
<feature type="region of interest" description="Disordered" evidence="1">
    <location>
        <begin position="1"/>
        <end position="29"/>
    </location>
</feature>
<dbReference type="InterPro" id="IPR011333">
    <property type="entry name" value="SKP1/BTB/POZ_sf"/>
</dbReference>
<dbReference type="EMBL" id="JAQQWL010000003">
    <property type="protein sequence ID" value="KAK8078713.1"/>
    <property type="molecule type" value="Genomic_DNA"/>
</dbReference>
<sequence>MSTKISSVSPPPKEAEALPLPESPEASDNNGVVNKDALVVFHDASDITLSVNGSSGVTEYKVCSMNLATASDVLRAVIFGKDGQKSVADGNVTLDIGEVDPNALNILLRIAHFDFAKVPRELSLDDLCAVTALTSKYNCTGLVMPWAPNWLGPLADLQNDESCVVFNHKAANIAWELGNAKLLRQMVKNMTASAKLDSDGDLVHATGTKLKDLVLPAGILEEITTIRSETLAKILSSIQEAFDNVTGHTGAVKYCKTGIDSDKCETMMLGSSVSQLLMAGLFPIPQAADGCNLRFKESAQAAIKGMTDPLKEAHVEHLKKQSAVSGVDSHIDDQGDSDDSDAETPAKRTKVTDTISGTGELLERTRSKSPKSTVSSSKNGGS</sequence>